<evidence type="ECO:0000313" key="3">
    <source>
        <dbReference type="Proteomes" id="UP001327225"/>
    </source>
</evidence>
<dbReference type="SUPFAM" id="SSF54001">
    <property type="entry name" value="Cysteine proteinases"/>
    <property type="match status" value="1"/>
</dbReference>
<sequence length="553" mass="58465">MRLGRTLWRGGTALLTSTLVATLLVVAGVQQQGGRSAPAESPETTRASGSTYLCTGYAGCRNAGYSDAGYGAVNSRMYWRMYSGHNCTNYAAYRMIKAGMSTERPWDGSGMAYNWGHAMSHITDNRPSVGAVAWWDRYDNGIGSSGHVAYVERVVSADEIVISEDSWSGDFHWRTITRDSGRWPTGFIHFVDKAVQNVAAPAITGTPQVGSELRVSRGGWSPKRDLTISWQWYADGVAVAGATDQTFTPTAAERGKRITAAVTARRSGYSPATATAAPTAPVARGVFTVLAPPTITGDPTVDEVLTANPATWSPPSRDTLYRWKADGVLIAGATGRTLTLTRDLLGKTIVVATHGRREGYRNSPVRSAPVGPVVIGEIVASTPSTVSGRARIGQVLTAQPGAVQPTDATVAYQWLRDGVPVAGATAATYTLSSVDLGTTMAAQITRSRRNYADLVETVAVARAVSAKPTMTLSAVGRSRKAVVTVQLTVPDVTVPGQVTVKVGGQVATATLVDGRARLVVGGVEPGDRLVRAWYAGSGPIRPAKSSTTVRVLR</sequence>
<evidence type="ECO:0000313" key="2">
    <source>
        <dbReference type="EMBL" id="WQQ27773.1"/>
    </source>
</evidence>
<gene>
    <name evidence="2" type="ORF">SHK19_05945</name>
</gene>
<dbReference type="EMBL" id="CP141059">
    <property type="protein sequence ID" value="WQQ27773.1"/>
    <property type="molecule type" value="Genomic_DNA"/>
</dbReference>
<proteinExistence type="predicted"/>
<protein>
    <submittedName>
        <fullName evidence="2">CHAP domain-containing protein</fullName>
    </submittedName>
</protein>
<organism evidence="2 3">
    <name type="scientific">Nocardioides bizhenqiangii</name>
    <dbReference type="NCBI Taxonomy" id="3095076"/>
    <lineage>
        <taxon>Bacteria</taxon>
        <taxon>Bacillati</taxon>
        <taxon>Actinomycetota</taxon>
        <taxon>Actinomycetes</taxon>
        <taxon>Propionibacteriales</taxon>
        <taxon>Nocardioidaceae</taxon>
        <taxon>Nocardioides</taxon>
    </lineage>
</organism>
<dbReference type="PROSITE" id="PS50911">
    <property type="entry name" value="CHAP"/>
    <property type="match status" value="1"/>
</dbReference>
<dbReference type="Gene3D" id="2.60.40.2700">
    <property type="match status" value="3"/>
</dbReference>
<accession>A0ABZ0ZWU2</accession>
<dbReference type="Proteomes" id="UP001327225">
    <property type="component" value="Chromosome"/>
</dbReference>
<dbReference type="RefSeq" id="WP_322938104.1">
    <property type="nucleotide sequence ID" value="NZ_CP141059.1"/>
</dbReference>
<dbReference type="Gene3D" id="3.90.1720.10">
    <property type="entry name" value="endopeptidase domain like (from Nostoc punctiforme)"/>
    <property type="match status" value="1"/>
</dbReference>
<dbReference type="InterPro" id="IPR038765">
    <property type="entry name" value="Papain-like_cys_pep_sf"/>
</dbReference>
<feature type="domain" description="Peptidase C51" evidence="1">
    <location>
        <begin position="62"/>
        <end position="189"/>
    </location>
</feature>
<dbReference type="Pfam" id="PF05257">
    <property type="entry name" value="CHAP"/>
    <property type="match status" value="1"/>
</dbReference>
<keyword evidence="3" id="KW-1185">Reference proteome</keyword>
<evidence type="ECO:0000259" key="1">
    <source>
        <dbReference type="PROSITE" id="PS50911"/>
    </source>
</evidence>
<dbReference type="InterPro" id="IPR007921">
    <property type="entry name" value="CHAP_dom"/>
</dbReference>
<reference evidence="3" key="1">
    <citation type="submission" date="2023-12" db="EMBL/GenBank/DDBJ databases">
        <title>Novel species in genus Nocardioides.</title>
        <authorList>
            <person name="Zhou H."/>
        </authorList>
    </citation>
    <scope>NUCLEOTIDE SEQUENCE [LARGE SCALE GENOMIC DNA]</scope>
    <source>
        <strain evidence="3">HM61</strain>
    </source>
</reference>
<name>A0ABZ0ZWU2_9ACTN</name>